<dbReference type="RefSeq" id="WP_346064916.1">
    <property type="nucleotide sequence ID" value="NZ_BRPJ01000027.1"/>
</dbReference>
<dbReference type="Proteomes" id="UP001419084">
    <property type="component" value="Unassembled WGS sequence"/>
</dbReference>
<accession>A0ABQ5M4S4</accession>
<gene>
    <name evidence="1" type="ORF">LAD12857_14330</name>
</gene>
<sequence length="62" mass="7190">MNHKITLETALEAADILRGMCDSEEETNKLLKERIHQLETALIEHNIAIPDYEMWHGEFPTV</sequence>
<evidence type="ECO:0000313" key="2">
    <source>
        <dbReference type="Proteomes" id="UP001419084"/>
    </source>
</evidence>
<name>A0ABQ5M4S4_9FIRM</name>
<protein>
    <submittedName>
        <fullName evidence="1">Uncharacterized protein</fullName>
    </submittedName>
</protein>
<organism evidence="1 2">
    <name type="scientific">Lacrimispora amygdalina</name>
    <dbReference type="NCBI Taxonomy" id="253257"/>
    <lineage>
        <taxon>Bacteria</taxon>
        <taxon>Bacillati</taxon>
        <taxon>Bacillota</taxon>
        <taxon>Clostridia</taxon>
        <taxon>Lachnospirales</taxon>
        <taxon>Lachnospiraceae</taxon>
        <taxon>Lacrimispora</taxon>
    </lineage>
</organism>
<keyword evidence="2" id="KW-1185">Reference proteome</keyword>
<proteinExistence type="predicted"/>
<dbReference type="EMBL" id="BRPJ01000027">
    <property type="protein sequence ID" value="GLB29510.1"/>
    <property type="molecule type" value="Genomic_DNA"/>
</dbReference>
<comment type="caution">
    <text evidence="1">The sequence shown here is derived from an EMBL/GenBank/DDBJ whole genome shotgun (WGS) entry which is preliminary data.</text>
</comment>
<evidence type="ECO:0000313" key="1">
    <source>
        <dbReference type="EMBL" id="GLB29510.1"/>
    </source>
</evidence>
<reference evidence="1 2" key="1">
    <citation type="journal article" date="2024" name="Int. J. Syst. Evol. Microbiol.">
        <title>Lacrimispora brassicae sp. nov. isolated from fermented cabbage, and proposal of Clostridium indicum Gundawar et al. 2019 and Clostridium methoxybenzovorans Mechichi et al. 1999 as heterotypic synonyms of Lacrimispora amygdalina (Parshina et al. 2003) Haas and Blanchard 2020 and Lacrimispora indolis (McClung and McCoy 1957) Haas and Blanchard 2020, respectively.</title>
        <authorList>
            <person name="Kobayashi H."/>
            <person name="Tanizawa Y."/>
            <person name="Sakamoto M."/>
            <person name="Ohkuma M."/>
            <person name="Tohno M."/>
        </authorList>
    </citation>
    <scope>NUCLEOTIDE SEQUENCE [LARGE SCALE GENOMIC DNA]</scope>
    <source>
        <strain evidence="1 2">DSM 12857</strain>
    </source>
</reference>